<organism evidence="2 3">
    <name type="scientific">Nocardioides perillae</name>
    <dbReference type="NCBI Taxonomy" id="1119534"/>
    <lineage>
        <taxon>Bacteria</taxon>
        <taxon>Bacillati</taxon>
        <taxon>Actinomycetota</taxon>
        <taxon>Actinomycetes</taxon>
        <taxon>Propionibacteriales</taxon>
        <taxon>Nocardioidaceae</taxon>
        <taxon>Nocardioides</taxon>
    </lineage>
</organism>
<evidence type="ECO:0000256" key="1">
    <source>
        <dbReference type="SAM" id="MobiDB-lite"/>
    </source>
</evidence>
<name>A0A7Y9UR16_9ACTN</name>
<protein>
    <submittedName>
        <fullName evidence="2">Uncharacterized protein</fullName>
    </submittedName>
</protein>
<accession>A0A7Y9UR16</accession>
<keyword evidence="3" id="KW-1185">Reference proteome</keyword>
<dbReference type="AlphaFoldDB" id="A0A7Y9UR16"/>
<dbReference type="RefSeq" id="WP_179516619.1">
    <property type="nucleotide sequence ID" value="NZ_JACCAC010000001.1"/>
</dbReference>
<reference evidence="2 3" key="1">
    <citation type="submission" date="2020-07" db="EMBL/GenBank/DDBJ databases">
        <title>Sequencing the genomes of 1000 actinobacteria strains.</title>
        <authorList>
            <person name="Klenk H.-P."/>
        </authorList>
    </citation>
    <scope>NUCLEOTIDE SEQUENCE [LARGE SCALE GENOMIC DNA]</scope>
    <source>
        <strain evidence="2 3">DSM 24552</strain>
    </source>
</reference>
<proteinExistence type="predicted"/>
<dbReference type="Proteomes" id="UP000544110">
    <property type="component" value="Unassembled WGS sequence"/>
</dbReference>
<sequence>MRSTVLSWSRREPSVGAGSGRGGTLGTPALTLAESGPSVDQEANAVVSGGGLVGARDDRGPSRAARLSPSAQAPRRRRTGH</sequence>
<comment type="caution">
    <text evidence="2">The sequence shown here is derived from an EMBL/GenBank/DDBJ whole genome shotgun (WGS) entry which is preliminary data.</text>
</comment>
<gene>
    <name evidence="2" type="ORF">BJ989_000183</name>
</gene>
<evidence type="ECO:0000313" key="2">
    <source>
        <dbReference type="EMBL" id="NYG53879.1"/>
    </source>
</evidence>
<evidence type="ECO:0000313" key="3">
    <source>
        <dbReference type="Proteomes" id="UP000544110"/>
    </source>
</evidence>
<feature type="region of interest" description="Disordered" evidence="1">
    <location>
        <begin position="1"/>
        <end position="81"/>
    </location>
</feature>
<dbReference type="EMBL" id="JACCAC010000001">
    <property type="protein sequence ID" value="NYG53879.1"/>
    <property type="molecule type" value="Genomic_DNA"/>
</dbReference>